<dbReference type="EMBL" id="CM001884">
    <property type="protein sequence ID" value="EOY29040.1"/>
    <property type="molecule type" value="Genomic_DNA"/>
</dbReference>
<keyword evidence="4 8" id="KW-0378">Hydrolase</keyword>
<dbReference type="PROSITE" id="PS00138">
    <property type="entry name" value="SUBTILASE_SER"/>
    <property type="match status" value="1"/>
</dbReference>
<gene>
    <name evidence="14" type="ORF">TCM_030468</name>
</gene>
<dbReference type="SUPFAM" id="SSF52025">
    <property type="entry name" value="PA domain"/>
    <property type="match status" value="1"/>
</dbReference>
<feature type="active site" description="Charge relay system" evidence="7 8">
    <location>
        <position position="154"/>
    </location>
</feature>
<dbReference type="Pfam" id="PF17766">
    <property type="entry name" value="fn3_6"/>
    <property type="match status" value="1"/>
</dbReference>
<feature type="active site" description="Charge relay system" evidence="7 8">
    <location>
        <position position="581"/>
    </location>
</feature>
<feature type="domain" description="PA" evidence="11">
    <location>
        <begin position="428"/>
        <end position="494"/>
    </location>
</feature>
<feature type="active site" description="Charge relay system" evidence="7 8">
    <location>
        <position position="242"/>
    </location>
</feature>
<keyword evidence="15" id="KW-1185">Reference proteome</keyword>
<dbReference type="PROSITE" id="PS51892">
    <property type="entry name" value="SUBTILASE"/>
    <property type="match status" value="1"/>
</dbReference>
<dbReference type="GO" id="GO:0006508">
    <property type="term" value="P:proteolysis"/>
    <property type="evidence" value="ECO:0007669"/>
    <property type="project" value="UniProtKB-KW"/>
</dbReference>
<comment type="similarity">
    <text evidence="1 8">Belongs to the peptidase S8 family.</text>
</comment>
<dbReference type="HOGENOM" id="CLU_000625_4_6_1"/>
<reference evidence="14 15" key="1">
    <citation type="journal article" date="2013" name="Genome Biol.">
        <title>The genome sequence of the most widely cultivated cacao type and its use to identify candidate genes regulating pod color.</title>
        <authorList>
            <person name="Motamayor J.C."/>
            <person name="Mockaitis K."/>
            <person name="Schmutz J."/>
            <person name="Haiminen N."/>
            <person name="Iii D.L."/>
            <person name="Cornejo O."/>
            <person name="Findley S.D."/>
            <person name="Zheng P."/>
            <person name="Utro F."/>
            <person name="Royaert S."/>
            <person name="Saski C."/>
            <person name="Jenkins J."/>
            <person name="Podicheti R."/>
            <person name="Zhao M."/>
            <person name="Scheffler B.E."/>
            <person name="Stack J.C."/>
            <person name="Feltus F.A."/>
            <person name="Mustiga G.M."/>
            <person name="Amores F."/>
            <person name="Phillips W."/>
            <person name="Marelli J.P."/>
            <person name="May G.D."/>
            <person name="Shapiro H."/>
            <person name="Ma J."/>
            <person name="Bustamante C.D."/>
            <person name="Schnell R.J."/>
            <person name="Main D."/>
            <person name="Gilbert D."/>
            <person name="Parida L."/>
            <person name="Kuhn D.N."/>
        </authorList>
    </citation>
    <scope>NUCLEOTIDE SEQUENCE [LARGE SCALE GENOMIC DNA]</scope>
    <source>
        <strain evidence="15">cv. Matina 1-6</strain>
    </source>
</reference>
<dbReference type="InterPro" id="IPR010259">
    <property type="entry name" value="S8pro/Inhibitor_I9"/>
</dbReference>
<feature type="signal peptide" evidence="9">
    <location>
        <begin position="1"/>
        <end position="28"/>
    </location>
</feature>
<proteinExistence type="inferred from homology"/>
<evidence type="ECO:0000259" key="11">
    <source>
        <dbReference type="Pfam" id="PF02225"/>
    </source>
</evidence>
<dbReference type="Gene3D" id="3.40.50.200">
    <property type="entry name" value="Peptidase S8/S53 domain"/>
    <property type="match status" value="1"/>
</dbReference>
<keyword evidence="2 8" id="KW-0645">Protease</keyword>
<keyword evidence="5 8" id="KW-0720">Serine protease</keyword>
<evidence type="ECO:0000256" key="5">
    <source>
        <dbReference type="ARBA" id="ARBA00022825"/>
    </source>
</evidence>
<organism evidence="14 15">
    <name type="scientific">Theobroma cacao</name>
    <name type="common">Cacao</name>
    <name type="synonym">Cocoa</name>
    <dbReference type="NCBI Taxonomy" id="3641"/>
    <lineage>
        <taxon>Eukaryota</taxon>
        <taxon>Viridiplantae</taxon>
        <taxon>Streptophyta</taxon>
        <taxon>Embryophyta</taxon>
        <taxon>Tracheophyta</taxon>
        <taxon>Spermatophyta</taxon>
        <taxon>Magnoliopsida</taxon>
        <taxon>eudicotyledons</taxon>
        <taxon>Gunneridae</taxon>
        <taxon>Pentapetalae</taxon>
        <taxon>rosids</taxon>
        <taxon>malvids</taxon>
        <taxon>Malvales</taxon>
        <taxon>Malvaceae</taxon>
        <taxon>Byttnerioideae</taxon>
        <taxon>Theobroma</taxon>
    </lineage>
</organism>
<keyword evidence="3 9" id="KW-0732">Signal</keyword>
<dbReference type="InterPro" id="IPR045051">
    <property type="entry name" value="SBT"/>
</dbReference>
<evidence type="ECO:0000256" key="8">
    <source>
        <dbReference type="PROSITE-ProRule" id="PRU01240"/>
    </source>
</evidence>
<evidence type="ECO:0000259" key="13">
    <source>
        <dbReference type="Pfam" id="PF17766"/>
    </source>
</evidence>
<dbReference type="SUPFAM" id="SSF52743">
    <property type="entry name" value="Subtilisin-like"/>
    <property type="match status" value="1"/>
</dbReference>
<evidence type="ECO:0000259" key="10">
    <source>
        <dbReference type="Pfam" id="PF00082"/>
    </source>
</evidence>
<dbReference type="InParanoid" id="A0A061GGN5"/>
<keyword evidence="6" id="KW-0325">Glycoprotein</keyword>
<evidence type="ECO:0000256" key="6">
    <source>
        <dbReference type="ARBA" id="ARBA00023180"/>
    </source>
</evidence>
<dbReference type="GO" id="GO:0005576">
    <property type="term" value="C:extracellular region"/>
    <property type="evidence" value="ECO:0000318"/>
    <property type="project" value="GO_Central"/>
</dbReference>
<protein>
    <submittedName>
        <fullName evidence="14">Subtilase family protein, putative</fullName>
    </submittedName>
</protein>
<dbReference type="Pfam" id="PF02225">
    <property type="entry name" value="PA"/>
    <property type="match status" value="1"/>
</dbReference>
<dbReference type="Proteomes" id="UP000026915">
    <property type="component" value="Chromosome 6"/>
</dbReference>
<dbReference type="Gene3D" id="2.60.40.2310">
    <property type="match status" value="1"/>
</dbReference>
<dbReference type="Gramene" id="EOY29040">
    <property type="protein sequence ID" value="EOY29040"/>
    <property type="gene ID" value="TCM_030468"/>
</dbReference>
<evidence type="ECO:0000259" key="12">
    <source>
        <dbReference type="Pfam" id="PF05922"/>
    </source>
</evidence>
<dbReference type="InterPro" id="IPR037045">
    <property type="entry name" value="S8pro/Inhibitor_I9_sf"/>
</dbReference>
<dbReference type="PANTHER" id="PTHR10795">
    <property type="entry name" value="PROPROTEIN CONVERTASE SUBTILISIN/KEXIN"/>
    <property type="match status" value="1"/>
</dbReference>
<accession>A0A061GGN5</accession>
<feature type="domain" description="Inhibitor I9" evidence="12">
    <location>
        <begin position="32"/>
        <end position="116"/>
    </location>
</feature>
<evidence type="ECO:0000256" key="7">
    <source>
        <dbReference type="PIRSR" id="PIRSR615500-1"/>
    </source>
</evidence>
<evidence type="ECO:0000256" key="3">
    <source>
        <dbReference type="ARBA" id="ARBA00022729"/>
    </source>
</evidence>
<feature type="domain" description="Subtilisin-like protease fibronectin type-III" evidence="13">
    <location>
        <begin position="694"/>
        <end position="790"/>
    </location>
</feature>
<dbReference type="FunFam" id="3.30.70.80:FF:000002">
    <property type="entry name" value="Subtilisin-like protease SBT5.3"/>
    <property type="match status" value="1"/>
</dbReference>
<dbReference type="CDD" id="cd02120">
    <property type="entry name" value="PA_subtilisin_like"/>
    <property type="match status" value="1"/>
</dbReference>
<dbReference type="CDD" id="cd04852">
    <property type="entry name" value="Peptidases_S8_3"/>
    <property type="match status" value="1"/>
</dbReference>
<name>A0A061GGN5_THECC</name>
<dbReference type="AlphaFoldDB" id="A0A061GGN5"/>
<evidence type="ECO:0000256" key="2">
    <source>
        <dbReference type="ARBA" id="ARBA00022670"/>
    </source>
</evidence>
<dbReference type="GO" id="GO:0004252">
    <property type="term" value="F:serine-type endopeptidase activity"/>
    <property type="evidence" value="ECO:0000318"/>
    <property type="project" value="GO_Central"/>
</dbReference>
<dbReference type="Gene3D" id="3.30.70.80">
    <property type="entry name" value="Peptidase S8 propeptide/proteinase inhibitor I9"/>
    <property type="match status" value="1"/>
</dbReference>
<dbReference type="eggNOG" id="ENOG502RKXZ">
    <property type="taxonomic scope" value="Eukaryota"/>
</dbReference>
<dbReference type="InterPro" id="IPR023828">
    <property type="entry name" value="Peptidase_S8_Ser-AS"/>
</dbReference>
<dbReference type="GO" id="GO:0010074">
    <property type="term" value="P:maintenance of meristem identity"/>
    <property type="evidence" value="ECO:0000318"/>
    <property type="project" value="GO_Central"/>
</dbReference>
<feature type="domain" description="Peptidase S8/S53" evidence="10">
    <location>
        <begin position="233"/>
        <end position="625"/>
    </location>
</feature>
<evidence type="ECO:0000313" key="15">
    <source>
        <dbReference type="Proteomes" id="UP000026915"/>
    </source>
</evidence>
<dbReference type="InterPro" id="IPR003137">
    <property type="entry name" value="PA_domain"/>
</dbReference>
<dbReference type="InterPro" id="IPR034197">
    <property type="entry name" value="Peptidases_S8_3"/>
</dbReference>
<dbReference type="InterPro" id="IPR000209">
    <property type="entry name" value="Peptidase_S8/S53_dom"/>
</dbReference>
<dbReference type="Pfam" id="PF00082">
    <property type="entry name" value="Peptidase_S8"/>
    <property type="match status" value="1"/>
</dbReference>
<evidence type="ECO:0000313" key="14">
    <source>
        <dbReference type="EMBL" id="EOY29040.1"/>
    </source>
</evidence>
<dbReference type="InterPro" id="IPR015500">
    <property type="entry name" value="Peptidase_S8_subtilisin-rel"/>
</dbReference>
<dbReference type="InterPro" id="IPR036852">
    <property type="entry name" value="Peptidase_S8/S53_dom_sf"/>
</dbReference>
<dbReference type="PRINTS" id="PR00723">
    <property type="entry name" value="SUBTILISIN"/>
</dbReference>
<sequence>MIMWFPKLSLFLLSFGICCSLFQAPAFAIKKSYIVYLGSHVHGPEVTDADLDRVTDSHYNLLGSFLGSKEKAREAIFDSYQRHINGFAATLEEEEAAEIAKHPEVVSVFHNRQSKLQTTHSWELMSLEWNGEVIPGSLWTEGRFGEDTIIANLDTVVFQKTKYILICNMERNKAFGPDQKAFATKGLDLFRPGGKVNVSLTLRLGFACNRKLIGARYFNKGFISNGGGVNSSQLNALDEDGHGTHTLSTAGGNFVPGATVLGVDYGTAKGGSPKARVAAYKVCWGPKNKCFDSDVLAAFDMAIHDGVDVISVSLASKDVGSGYFDDVRAIGAFHAVKHGITVVFAAGNTAREGAGSVRNFAPWMITVAASTLDRKFKDYVELENGLHLEGISLSKPLPERRLYPLITGAEGMVANGSSDVGLLCLEDLDPNKVKGKIVVCLEGGYVFPVMKGLLVAEAGAAGMIMCNHERSPNETSFEELHFLPVSHLNYEDCRSLYAYINSSDNPMAYFTPPTTQLYTKPAPLMAVSSSRGPNPFTPEILKPDITAPGVDIIAANTEAVSPTGFPEDTRRSAFLFKSGTSMSCPHVAGVAGLLKTLKPDWSPAAIRSAIMTTAETRDNTGNALRDDLSLNKSTPFGYGSGHIKPNRAMNPGLVYDLRVEDYLDFLCAIGYNQSMVERFSEGPYTCPESGNPLDLNYPSIAVPKLSGSVTISRKLKNVGTPGNYTARVCEPFGISVSVEPSSLQFENIGEEKGFKLTLKAKGDGAANKDYVFGALTWTDGKHYVRSPIAVAAAAST</sequence>
<dbReference type="OMA" id="WELMSLE"/>
<evidence type="ECO:0000256" key="9">
    <source>
        <dbReference type="SAM" id="SignalP"/>
    </source>
</evidence>
<evidence type="ECO:0000256" key="1">
    <source>
        <dbReference type="ARBA" id="ARBA00011073"/>
    </source>
</evidence>
<dbReference type="InterPro" id="IPR046450">
    <property type="entry name" value="PA_dom_sf"/>
</dbReference>
<dbReference type="FunFam" id="2.60.40.2310:FF:000002">
    <property type="entry name" value="p69E protein-like"/>
    <property type="match status" value="1"/>
</dbReference>
<dbReference type="InterPro" id="IPR041469">
    <property type="entry name" value="Subtilisin-like_FN3"/>
</dbReference>
<evidence type="ECO:0000256" key="4">
    <source>
        <dbReference type="ARBA" id="ARBA00022801"/>
    </source>
</evidence>
<feature type="chain" id="PRO_5001603450" evidence="9">
    <location>
        <begin position="29"/>
        <end position="796"/>
    </location>
</feature>
<dbReference type="Gene3D" id="3.50.30.30">
    <property type="match status" value="1"/>
</dbReference>
<dbReference type="Pfam" id="PF05922">
    <property type="entry name" value="Inhibitor_I9"/>
    <property type="match status" value="1"/>
</dbReference>